<evidence type="ECO:0000313" key="1">
    <source>
        <dbReference type="EMBL" id="GBF34397.1"/>
    </source>
</evidence>
<gene>
    <name evidence="1" type="ORF">DCCM_3510</name>
</gene>
<proteinExistence type="predicted"/>
<dbReference type="RefSeq" id="WP_104372665.1">
    <property type="nucleotide sequence ID" value="NZ_BFAV01000140.1"/>
</dbReference>
<sequence length="122" mass="13727">MICAKCLEEIPAGEEMQLHGQTLCEDCFVIAVEPPKTCDVAAVHSAVTHRKMSGQSGTEGLTGLQKKIYEFVKEKGKVTRPEIAAHFELKDWEFERNFTVLRHCELLKGTKEGNTIYITIMN</sequence>
<reference evidence="2" key="1">
    <citation type="submission" date="2018-02" db="EMBL/GenBank/DDBJ databases">
        <title>Genome sequence of Desulfocucumis palustris strain NAW-5.</title>
        <authorList>
            <person name="Watanabe M."/>
            <person name="Kojima H."/>
            <person name="Fukui M."/>
        </authorList>
    </citation>
    <scope>NUCLEOTIDE SEQUENCE [LARGE SCALE GENOMIC DNA]</scope>
    <source>
        <strain evidence="2">NAW-5</strain>
    </source>
</reference>
<dbReference type="Proteomes" id="UP000239549">
    <property type="component" value="Unassembled WGS sequence"/>
</dbReference>
<dbReference type="EMBL" id="BFAV01000140">
    <property type="protein sequence ID" value="GBF34397.1"/>
    <property type="molecule type" value="Genomic_DNA"/>
</dbReference>
<organism evidence="1 2">
    <name type="scientific">Desulfocucumis palustris</name>
    <dbReference type="NCBI Taxonomy" id="1898651"/>
    <lineage>
        <taxon>Bacteria</taxon>
        <taxon>Bacillati</taxon>
        <taxon>Bacillota</taxon>
        <taxon>Clostridia</taxon>
        <taxon>Eubacteriales</taxon>
        <taxon>Desulfocucumaceae</taxon>
        <taxon>Desulfocucumis</taxon>
    </lineage>
</organism>
<protein>
    <submittedName>
        <fullName evidence="1">Uncharacterized protein</fullName>
    </submittedName>
</protein>
<dbReference type="AlphaFoldDB" id="A0A2L2XDH6"/>
<accession>A0A2L2XDH6</accession>
<name>A0A2L2XDH6_9FIRM</name>
<keyword evidence="2" id="KW-1185">Reference proteome</keyword>
<dbReference type="OrthoDB" id="5516583at2"/>
<evidence type="ECO:0000313" key="2">
    <source>
        <dbReference type="Proteomes" id="UP000239549"/>
    </source>
</evidence>
<comment type="caution">
    <text evidence="1">The sequence shown here is derived from an EMBL/GenBank/DDBJ whole genome shotgun (WGS) entry which is preliminary data.</text>
</comment>